<dbReference type="EMBL" id="LXEX01000075">
    <property type="protein sequence ID" value="OAT56617.1"/>
    <property type="molecule type" value="Genomic_DNA"/>
</dbReference>
<comment type="subcellular location">
    <subcellularLocation>
        <location evidence="1">Cell membrane</location>
        <topology evidence="1">Multi-pass membrane protein</topology>
    </subcellularLocation>
</comment>
<keyword evidence="9" id="KW-1185">Reference proteome</keyword>
<evidence type="ECO:0000256" key="7">
    <source>
        <dbReference type="SAM" id="Phobius"/>
    </source>
</evidence>
<comment type="caution">
    <text evidence="8">The sequence shown here is derived from an EMBL/GenBank/DDBJ whole genome shotgun (WGS) entry which is preliminary data.</text>
</comment>
<dbReference type="Pfam" id="PF04632">
    <property type="entry name" value="FUSC"/>
    <property type="match status" value="1"/>
</dbReference>
<evidence type="ECO:0000256" key="6">
    <source>
        <dbReference type="ARBA" id="ARBA00023136"/>
    </source>
</evidence>
<feature type="transmembrane region" description="Helical" evidence="7">
    <location>
        <begin position="45"/>
        <end position="65"/>
    </location>
</feature>
<keyword evidence="3" id="KW-1003">Cell membrane</keyword>
<dbReference type="InterPro" id="IPR006726">
    <property type="entry name" value="PHBA_efflux_AaeB/fusaric-R"/>
</dbReference>
<feature type="transmembrane region" description="Helical" evidence="7">
    <location>
        <begin position="72"/>
        <end position="89"/>
    </location>
</feature>
<evidence type="ECO:0000256" key="3">
    <source>
        <dbReference type="ARBA" id="ARBA00022475"/>
    </source>
</evidence>
<protein>
    <submittedName>
        <fullName evidence="8">Membrane protein</fullName>
    </submittedName>
</protein>
<dbReference type="Proteomes" id="UP000078431">
    <property type="component" value="Unassembled WGS sequence"/>
</dbReference>
<reference evidence="8 9" key="1">
    <citation type="submission" date="2016-04" db="EMBL/GenBank/DDBJ databases">
        <title>ATOL: Assembling a taxonomically balanced genome-scale reconstruction of the evolutionary history of the Enterobacteriaceae.</title>
        <authorList>
            <person name="Plunkett G.III."/>
            <person name="Neeno-Eckwall E.C."/>
            <person name="Glasner J.D."/>
            <person name="Perna N.T."/>
        </authorList>
    </citation>
    <scope>NUCLEOTIDE SEQUENCE [LARGE SCALE GENOMIC DNA]</scope>
    <source>
        <strain evidence="8 9">ATCC 12841</strain>
    </source>
</reference>
<feature type="transmembrane region" description="Helical" evidence="7">
    <location>
        <begin position="21"/>
        <end position="39"/>
    </location>
</feature>
<dbReference type="AlphaFoldDB" id="A0AA91IMC3"/>
<evidence type="ECO:0000313" key="9">
    <source>
        <dbReference type="Proteomes" id="UP000078431"/>
    </source>
</evidence>
<dbReference type="PANTHER" id="PTHR30509">
    <property type="entry name" value="P-HYDROXYBENZOIC ACID EFFLUX PUMP SUBUNIT-RELATED"/>
    <property type="match status" value="1"/>
</dbReference>
<evidence type="ECO:0000313" key="8">
    <source>
        <dbReference type="EMBL" id="OAT56617.1"/>
    </source>
</evidence>
<dbReference type="GO" id="GO:0005886">
    <property type="term" value="C:plasma membrane"/>
    <property type="evidence" value="ECO:0007669"/>
    <property type="project" value="UniProtKB-SubCell"/>
</dbReference>
<feature type="transmembrane region" description="Helical" evidence="7">
    <location>
        <begin position="95"/>
        <end position="110"/>
    </location>
</feature>
<proteinExistence type="predicted"/>
<dbReference type="PANTHER" id="PTHR30509:SF9">
    <property type="entry name" value="MULTIDRUG RESISTANCE PROTEIN MDTO"/>
    <property type="match status" value="1"/>
</dbReference>
<organism evidence="8 9">
    <name type="scientific">Obesumbacterium proteus ATCC 12841</name>
    <dbReference type="NCBI Taxonomy" id="1354268"/>
    <lineage>
        <taxon>Bacteria</taxon>
        <taxon>Pseudomonadati</taxon>
        <taxon>Pseudomonadota</taxon>
        <taxon>Gammaproteobacteria</taxon>
        <taxon>Enterobacterales</taxon>
        <taxon>Hafniaceae</taxon>
        <taxon>Obesumbacterium</taxon>
    </lineage>
</organism>
<evidence type="ECO:0000256" key="4">
    <source>
        <dbReference type="ARBA" id="ARBA00022692"/>
    </source>
</evidence>
<keyword evidence="4 7" id="KW-0812">Transmembrane</keyword>
<dbReference type="RefSeq" id="WP_064645577.1">
    <property type="nucleotide sequence ID" value="NZ_LXEX01000075.1"/>
</dbReference>
<accession>A0AA91IMC3</accession>
<sequence length="354" mass="40633">MLKNKINAYDLFLYKNNKQIHALRIAIGFAICFLIFREFNIQSHSWPLISLVVVLTPTSFVGNVLPRARHRIYGTLIGVLLGLMSMFIARVSFSLSVFYIFACFLFIGFLSSTKYQYVAILMGITLSVICSASPTNYQIALWRGADIIIGSSAAVLISLFFPQRAEVHWRAAYESIFMDIRSSIAYVFSKNVEKDRDKIMILLSRAKTKVELNQKIYTPLSKEMRVAVSEIKKIDDCVLEIIINIELVFNSIWINQKYNKSIDIVNALSEVNVYMLDFFRVIAIHIINPNDDLLKMSLFRLKDECEILQKRASESDLINQCDVPDVWLELNMFSLIESLESYILLMTSPKKISQ</sequence>
<name>A0AA91IMC3_9GAMM</name>
<feature type="transmembrane region" description="Helical" evidence="7">
    <location>
        <begin position="140"/>
        <end position="161"/>
    </location>
</feature>
<evidence type="ECO:0000256" key="2">
    <source>
        <dbReference type="ARBA" id="ARBA00022448"/>
    </source>
</evidence>
<evidence type="ECO:0000256" key="5">
    <source>
        <dbReference type="ARBA" id="ARBA00022989"/>
    </source>
</evidence>
<keyword evidence="2" id="KW-0813">Transport</keyword>
<keyword evidence="6 7" id="KW-0472">Membrane</keyword>
<feature type="transmembrane region" description="Helical" evidence="7">
    <location>
        <begin position="117"/>
        <end position="134"/>
    </location>
</feature>
<keyword evidence="5 7" id="KW-1133">Transmembrane helix</keyword>
<gene>
    <name evidence="8" type="ORF">M993_04729</name>
</gene>
<evidence type="ECO:0000256" key="1">
    <source>
        <dbReference type="ARBA" id="ARBA00004651"/>
    </source>
</evidence>